<gene>
    <name evidence="2" type="ORF">GV64_02530</name>
</gene>
<dbReference type="InterPro" id="IPR007384">
    <property type="entry name" value="UCP006257"/>
</dbReference>
<comment type="caution">
    <text evidence="2">The sequence shown here is derived from an EMBL/GenBank/DDBJ whole genome shotgun (WGS) entry which is preliminary data.</text>
</comment>
<dbReference type="STRING" id="305900.GV64_02530"/>
<dbReference type="PIRSF" id="PIRSF006257">
    <property type="entry name" value="UCP006257"/>
    <property type="match status" value="1"/>
</dbReference>
<dbReference type="Proteomes" id="UP000027997">
    <property type="component" value="Unassembled WGS sequence"/>
</dbReference>
<dbReference type="SUPFAM" id="SSF158452">
    <property type="entry name" value="YqcC-like"/>
    <property type="match status" value="1"/>
</dbReference>
<dbReference type="eggNOG" id="COG3098">
    <property type="taxonomic scope" value="Bacteria"/>
</dbReference>
<proteinExistence type="predicted"/>
<accession>A0A081K6I9</accession>
<name>A0A081K6I9_9GAMM</name>
<evidence type="ECO:0000313" key="2">
    <source>
        <dbReference type="EMBL" id="KEI69765.1"/>
    </source>
</evidence>
<dbReference type="PANTHER" id="PTHR39586:SF1">
    <property type="entry name" value="CYTOPLASMIC PROTEIN"/>
    <property type="match status" value="1"/>
</dbReference>
<dbReference type="InterPro" id="IPR023376">
    <property type="entry name" value="YqcC-like_dom"/>
</dbReference>
<evidence type="ECO:0000313" key="3">
    <source>
        <dbReference type="Proteomes" id="UP000027997"/>
    </source>
</evidence>
<dbReference type="Gene3D" id="1.20.1440.40">
    <property type="entry name" value="YqcC-like"/>
    <property type="match status" value="1"/>
</dbReference>
<keyword evidence="3" id="KW-1185">Reference proteome</keyword>
<dbReference type="RefSeq" id="WP_020582628.1">
    <property type="nucleotide sequence ID" value="NZ_JOJP01000001.1"/>
</dbReference>
<sequence>MSKEVIILLEAIEIELRRQDAWLPMPPSVEAMASTTPFCMDTMAFSQWLQWIFVPRVQAIIDSGGSLPKGSNIKPYAEEALTIERLEREKLLLIIEQFDHLMR</sequence>
<dbReference type="EMBL" id="JOJP01000001">
    <property type="protein sequence ID" value="KEI69765.1"/>
    <property type="molecule type" value="Genomic_DNA"/>
</dbReference>
<reference evidence="2 3" key="1">
    <citation type="submission" date="2014-06" db="EMBL/GenBank/DDBJ databases">
        <title>Whole Genome Sequences of Three Symbiotic Endozoicomonas Bacteria.</title>
        <authorList>
            <person name="Neave M.J."/>
            <person name="Apprill A."/>
            <person name="Voolstra C.R."/>
        </authorList>
    </citation>
    <scope>NUCLEOTIDE SEQUENCE [LARGE SCALE GENOMIC DNA]</scope>
    <source>
        <strain evidence="2 3">DSM 22380</strain>
    </source>
</reference>
<dbReference type="GO" id="GO:0044010">
    <property type="term" value="P:single-species biofilm formation"/>
    <property type="evidence" value="ECO:0007669"/>
    <property type="project" value="TreeGrafter"/>
</dbReference>
<evidence type="ECO:0000259" key="1">
    <source>
        <dbReference type="Pfam" id="PF04287"/>
    </source>
</evidence>
<dbReference type="PANTHER" id="PTHR39586">
    <property type="entry name" value="CYTOPLASMIC PROTEIN-RELATED"/>
    <property type="match status" value="1"/>
</dbReference>
<dbReference type="InterPro" id="IPR036814">
    <property type="entry name" value="YqcC-like_sf"/>
</dbReference>
<organism evidence="2 3">
    <name type="scientific">Endozoicomonas elysicola</name>
    <dbReference type="NCBI Taxonomy" id="305900"/>
    <lineage>
        <taxon>Bacteria</taxon>
        <taxon>Pseudomonadati</taxon>
        <taxon>Pseudomonadota</taxon>
        <taxon>Gammaproteobacteria</taxon>
        <taxon>Oceanospirillales</taxon>
        <taxon>Endozoicomonadaceae</taxon>
        <taxon>Endozoicomonas</taxon>
    </lineage>
</organism>
<feature type="domain" description="YqcC-like" evidence="1">
    <location>
        <begin position="6"/>
        <end position="101"/>
    </location>
</feature>
<dbReference type="Pfam" id="PF04287">
    <property type="entry name" value="DUF446"/>
    <property type="match status" value="1"/>
</dbReference>
<dbReference type="AlphaFoldDB" id="A0A081K6I9"/>
<protein>
    <submittedName>
        <fullName evidence="2">Glyoxalase I</fullName>
    </submittedName>
</protein>